<name>A0A9X3W4A3_LACAM</name>
<evidence type="ECO:0000313" key="2">
    <source>
        <dbReference type="Proteomes" id="UP001141981"/>
    </source>
</evidence>
<comment type="caution">
    <text evidence="1">The sequence shown here is derived from an EMBL/GenBank/DDBJ whole genome shotgun (WGS) entry which is preliminary data.</text>
</comment>
<gene>
    <name evidence="1" type="ORF">ODU72_04920</name>
</gene>
<accession>A0A9X3W4A3</accession>
<sequence>MRPYCKQITKHGQETMMFKCDQCGHEVAIDAYDMFVAEFNVFCPVCGASPEHLNYKEFEND</sequence>
<protein>
    <submittedName>
        <fullName evidence="1">Prepilin peptidase</fullName>
    </submittedName>
</protein>
<dbReference type="Proteomes" id="UP001141981">
    <property type="component" value="Unassembled WGS sequence"/>
</dbReference>
<dbReference type="EMBL" id="JAOTGY010000007">
    <property type="protein sequence ID" value="MDB6258021.1"/>
    <property type="molecule type" value="Genomic_DNA"/>
</dbReference>
<reference evidence="1" key="2">
    <citation type="submission" date="2022-10" db="EMBL/GenBank/DDBJ databases">
        <authorList>
            <person name="Kostovova I."/>
            <person name="Moravkova M."/>
            <person name="Pechar R."/>
        </authorList>
    </citation>
    <scope>NUCLEOTIDE SEQUENCE</scope>
    <source>
        <strain evidence="1">M490A</strain>
    </source>
</reference>
<reference evidence="1" key="1">
    <citation type="journal article" date="2022" name="Microorganisms">
        <title>Antibiotic Susceptibility, Resistance Gene Determinants and Corresponding Genomic Regions in Lactobacillus amylovorus Isolates Derived from Wild Boars and Domestic Pigs.</title>
        <authorList>
            <person name="Moravkova M."/>
            <person name="Kostovova I."/>
            <person name="Kavanova K."/>
            <person name="Pechar R."/>
            <person name="Stanek S."/>
            <person name="Brychta A."/>
            <person name="Zeman M."/>
            <person name="Kubasova T."/>
        </authorList>
    </citation>
    <scope>NUCLEOTIDE SEQUENCE</scope>
    <source>
        <strain evidence="1">M490A</strain>
    </source>
</reference>
<organism evidence="1 2">
    <name type="scientific">Lactobacillus amylovorus</name>
    <dbReference type="NCBI Taxonomy" id="1604"/>
    <lineage>
        <taxon>Bacteria</taxon>
        <taxon>Bacillati</taxon>
        <taxon>Bacillota</taxon>
        <taxon>Bacilli</taxon>
        <taxon>Lactobacillales</taxon>
        <taxon>Lactobacillaceae</taxon>
        <taxon>Lactobacillus</taxon>
    </lineage>
</organism>
<dbReference type="RefSeq" id="WP_271880771.1">
    <property type="nucleotide sequence ID" value="NZ_JAOTGY010000007.1"/>
</dbReference>
<proteinExistence type="predicted"/>
<evidence type="ECO:0000313" key="1">
    <source>
        <dbReference type="EMBL" id="MDB6258021.1"/>
    </source>
</evidence>
<dbReference type="AlphaFoldDB" id="A0A9X3W4A3"/>